<evidence type="ECO:0000313" key="8">
    <source>
        <dbReference type="EMBL" id="MBB5273262.1"/>
    </source>
</evidence>
<feature type="transmembrane region" description="Helical" evidence="7">
    <location>
        <begin position="201"/>
        <end position="225"/>
    </location>
</feature>
<protein>
    <submittedName>
        <fullName evidence="8">Putative MATE family efflux protein</fullName>
    </submittedName>
</protein>
<feature type="transmembrane region" description="Helical" evidence="7">
    <location>
        <begin position="100"/>
        <end position="120"/>
    </location>
</feature>
<comment type="caution">
    <text evidence="8">The sequence shown here is derived from an EMBL/GenBank/DDBJ whole genome shotgun (WGS) entry which is preliminary data.</text>
</comment>
<dbReference type="InterPro" id="IPR002528">
    <property type="entry name" value="MATE_fam"/>
</dbReference>
<dbReference type="GO" id="GO:0005886">
    <property type="term" value="C:plasma membrane"/>
    <property type="evidence" value="ECO:0007669"/>
    <property type="project" value="UniProtKB-SubCell"/>
</dbReference>
<dbReference type="GO" id="GO:0042910">
    <property type="term" value="F:xenobiotic transmembrane transporter activity"/>
    <property type="evidence" value="ECO:0007669"/>
    <property type="project" value="InterPro"/>
</dbReference>
<keyword evidence="3" id="KW-1003">Cell membrane</keyword>
<evidence type="ECO:0000256" key="5">
    <source>
        <dbReference type="ARBA" id="ARBA00022989"/>
    </source>
</evidence>
<evidence type="ECO:0000256" key="4">
    <source>
        <dbReference type="ARBA" id="ARBA00022692"/>
    </source>
</evidence>
<dbReference type="PANTHER" id="PTHR43549:SF3">
    <property type="entry name" value="MULTIDRUG RESISTANCE PROTEIN YPNP-RELATED"/>
    <property type="match status" value="1"/>
</dbReference>
<dbReference type="Proteomes" id="UP000532440">
    <property type="component" value="Unassembled WGS sequence"/>
</dbReference>
<comment type="subcellular location">
    <subcellularLocation>
        <location evidence="1">Cell inner membrane</location>
        <topology evidence="1">Multi-pass membrane protein</topology>
    </subcellularLocation>
</comment>
<keyword evidence="9" id="KW-1185">Reference proteome</keyword>
<keyword evidence="2" id="KW-0813">Transport</keyword>
<feature type="transmembrane region" description="Helical" evidence="7">
    <location>
        <begin position="140"/>
        <end position="163"/>
    </location>
</feature>
<evidence type="ECO:0000256" key="7">
    <source>
        <dbReference type="SAM" id="Phobius"/>
    </source>
</evidence>
<feature type="transmembrane region" description="Helical" evidence="7">
    <location>
        <begin position="175"/>
        <end position="195"/>
    </location>
</feature>
<dbReference type="InterPro" id="IPR048279">
    <property type="entry name" value="MdtK-like"/>
</dbReference>
<dbReference type="CDD" id="cd13148">
    <property type="entry name" value="MATE_like_3"/>
    <property type="match status" value="1"/>
</dbReference>
<evidence type="ECO:0000256" key="6">
    <source>
        <dbReference type="ARBA" id="ARBA00023136"/>
    </source>
</evidence>
<keyword evidence="5 7" id="KW-1133">Transmembrane helix</keyword>
<evidence type="ECO:0000256" key="3">
    <source>
        <dbReference type="ARBA" id="ARBA00022475"/>
    </source>
</evidence>
<dbReference type="GO" id="GO:0015297">
    <property type="term" value="F:antiporter activity"/>
    <property type="evidence" value="ECO:0007669"/>
    <property type="project" value="InterPro"/>
</dbReference>
<feature type="transmembrane region" description="Helical" evidence="7">
    <location>
        <begin position="395"/>
        <end position="417"/>
    </location>
</feature>
<dbReference type="RefSeq" id="WP_343060809.1">
    <property type="nucleotide sequence ID" value="NZ_BAABEW010000024.1"/>
</dbReference>
<feature type="transmembrane region" description="Helical" evidence="7">
    <location>
        <begin position="423"/>
        <end position="445"/>
    </location>
</feature>
<feature type="transmembrane region" description="Helical" evidence="7">
    <location>
        <begin position="325"/>
        <end position="347"/>
    </location>
</feature>
<keyword evidence="6 7" id="KW-0472">Membrane</keyword>
<dbReference type="NCBIfam" id="TIGR00797">
    <property type="entry name" value="matE"/>
    <property type="match status" value="1"/>
</dbReference>
<dbReference type="EMBL" id="JACHGB010000006">
    <property type="protein sequence ID" value="MBB5273262.1"/>
    <property type="molecule type" value="Genomic_DNA"/>
</dbReference>
<evidence type="ECO:0000313" key="9">
    <source>
        <dbReference type="Proteomes" id="UP000532440"/>
    </source>
</evidence>
<dbReference type="PANTHER" id="PTHR43549">
    <property type="entry name" value="MULTIDRUG RESISTANCE PROTEIN YPNP-RELATED"/>
    <property type="match status" value="1"/>
</dbReference>
<dbReference type="InterPro" id="IPR052031">
    <property type="entry name" value="Membrane_Transporter-Flippase"/>
</dbReference>
<name>A0A7W8HJX5_9BURK</name>
<gene>
    <name evidence="8" type="ORF">HNQ70_003290</name>
</gene>
<keyword evidence="4 7" id="KW-0812">Transmembrane</keyword>
<reference evidence="8 9" key="1">
    <citation type="submission" date="2020-08" db="EMBL/GenBank/DDBJ databases">
        <title>Genomic Encyclopedia of Type Strains, Phase IV (KMG-IV): sequencing the most valuable type-strain genomes for metagenomic binning, comparative biology and taxonomic classification.</title>
        <authorList>
            <person name="Goeker M."/>
        </authorList>
    </citation>
    <scope>NUCLEOTIDE SEQUENCE [LARGE SCALE GENOMIC DNA]</scope>
    <source>
        <strain evidence="8 9">DSM 29781</strain>
    </source>
</reference>
<dbReference type="PIRSF" id="PIRSF006603">
    <property type="entry name" value="DinF"/>
    <property type="match status" value="1"/>
</dbReference>
<accession>A0A7W8HJX5</accession>
<proteinExistence type="predicted"/>
<feature type="transmembrane region" description="Helical" evidence="7">
    <location>
        <begin position="20"/>
        <end position="40"/>
    </location>
</feature>
<feature type="transmembrane region" description="Helical" evidence="7">
    <location>
        <begin position="367"/>
        <end position="388"/>
    </location>
</feature>
<dbReference type="AlphaFoldDB" id="A0A7W8HJX5"/>
<feature type="transmembrane region" description="Helical" evidence="7">
    <location>
        <begin position="46"/>
        <end position="68"/>
    </location>
</feature>
<feature type="transmembrane region" description="Helical" evidence="7">
    <location>
        <begin position="293"/>
        <end position="313"/>
    </location>
</feature>
<sequence>MSAAAPPSPEILRIRNGPILSTLLGLAVPSVLAMAMQVAVGIAETIYIGRLGTTPLAAMALVFPFLMLSQQLSAGAMGGGVSSAVSRALGASDLPRANALALHAIAIGGLLGLVFTAAMLGFGPSIYRLLGGRGEVLDQAIAYSSVLFLGALLIWLSNTLASVLRGTGNMRIPSLGIFGASVLQILLGGLLALGAGPVPSFGMAGVAIATIVAHAASVGFFAWYLASGNSRLTLRLRGASLQRPMFADILKVGAVSMLSPLQSVLTVVIFTGFVARLGVDALAGYSIGQRLEFLLIPISFGIGVASLPMVGMAMGAGNVVRARRVAWTAGAASAFNLALIGITVALFPDLWAGLFTSDEAVLEHARQYLRIAGPAFPLFGLGLTLYFASQGSGKMLGPVLAGTARLVVVFAAGSWLVQLPGTSAHFFGLVAASMAVYGLATAAAVKLTRWGRAG</sequence>
<evidence type="ECO:0000256" key="2">
    <source>
        <dbReference type="ARBA" id="ARBA00022448"/>
    </source>
</evidence>
<feature type="transmembrane region" description="Helical" evidence="7">
    <location>
        <begin position="246"/>
        <end position="273"/>
    </location>
</feature>
<organism evidence="8 9">
    <name type="scientific">Quisquiliibacterium transsilvanicum</name>
    <dbReference type="NCBI Taxonomy" id="1549638"/>
    <lineage>
        <taxon>Bacteria</taxon>
        <taxon>Pseudomonadati</taxon>
        <taxon>Pseudomonadota</taxon>
        <taxon>Betaproteobacteria</taxon>
        <taxon>Burkholderiales</taxon>
        <taxon>Burkholderiaceae</taxon>
        <taxon>Quisquiliibacterium</taxon>
    </lineage>
</organism>
<evidence type="ECO:0000256" key="1">
    <source>
        <dbReference type="ARBA" id="ARBA00004429"/>
    </source>
</evidence>
<dbReference type="Pfam" id="PF01554">
    <property type="entry name" value="MatE"/>
    <property type="match status" value="2"/>
</dbReference>